<dbReference type="InterPro" id="IPR036879">
    <property type="entry name" value="TF_MADSbox_sf"/>
</dbReference>
<feature type="domain" description="K-box" evidence="9">
    <location>
        <begin position="86"/>
        <end position="176"/>
    </location>
</feature>
<comment type="subcellular location">
    <subcellularLocation>
        <location evidence="1">Nucleus</location>
    </subcellularLocation>
</comment>
<evidence type="ECO:0000259" key="8">
    <source>
        <dbReference type="PROSITE" id="PS50066"/>
    </source>
</evidence>
<gene>
    <name evidence="10" type="ORF">M0R45_021144</name>
</gene>
<dbReference type="Proteomes" id="UP001457282">
    <property type="component" value="Unassembled WGS sequence"/>
</dbReference>
<evidence type="ECO:0000256" key="7">
    <source>
        <dbReference type="SAM" id="MobiDB-lite"/>
    </source>
</evidence>
<dbReference type="Gene3D" id="3.40.1810.10">
    <property type="entry name" value="Transcription factor, MADS-box"/>
    <property type="match status" value="1"/>
</dbReference>
<evidence type="ECO:0000256" key="1">
    <source>
        <dbReference type="ARBA" id="ARBA00004123"/>
    </source>
</evidence>
<dbReference type="InterPro" id="IPR050142">
    <property type="entry name" value="MADS-box/MEF2_TF"/>
</dbReference>
<evidence type="ECO:0000313" key="11">
    <source>
        <dbReference type="Proteomes" id="UP001457282"/>
    </source>
</evidence>
<protein>
    <submittedName>
        <fullName evidence="10">Uncharacterized protein</fullName>
    </submittedName>
</protein>
<dbReference type="SUPFAM" id="SSF55455">
    <property type="entry name" value="SRF-like"/>
    <property type="match status" value="1"/>
</dbReference>
<dbReference type="Pfam" id="PF00319">
    <property type="entry name" value="SRF-TF"/>
    <property type="match status" value="1"/>
</dbReference>
<evidence type="ECO:0000256" key="2">
    <source>
        <dbReference type="ARBA" id="ARBA00023015"/>
    </source>
</evidence>
<evidence type="ECO:0000256" key="6">
    <source>
        <dbReference type="SAM" id="Coils"/>
    </source>
</evidence>
<feature type="region of interest" description="Disordered" evidence="7">
    <location>
        <begin position="178"/>
        <end position="216"/>
    </location>
</feature>
<keyword evidence="2" id="KW-0805">Transcription regulation</keyword>
<dbReference type="AlphaFoldDB" id="A0AAW1XAL2"/>
<dbReference type="PROSITE" id="PS51297">
    <property type="entry name" value="K_BOX"/>
    <property type="match status" value="1"/>
</dbReference>
<dbReference type="InterPro" id="IPR002100">
    <property type="entry name" value="TF_MADSbox"/>
</dbReference>
<dbReference type="PANTHER" id="PTHR48019">
    <property type="entry name" value="SERUM RESPONSE FACTOR HOMOLOG"/>
    <property type="match status" value="1"/>
</dbReference>
<dbReference type="EMBL" id="JBEDUW010000004">
    <property type="protein sequence ID" value="KAK9933976.1"/>
    <property type="molecule type" value="Genomic_DNA"/>
</dbReference>
<evidence type="ECO:0000256" key="3">
    <source>
        <dbReference type="ARBA" id="ARBA00023125"/>
    </source>
</evidence>
<dbReference type="CDD" id="cd00265">
    <property type="entry name" value="MADS_MEF2_like"/>
    <property type="match status" value="1"/>
</dbReference>
<dbReference type="GO" id="GO:0005634">
    <property type="term" value="C:nucleus"/>
    <property type="evidence" value="ECO:0007669"/>
    <property type="project" value="UniProtKB-SubCell"/>
</dbReference>
<evidence type="ECO:0000313" key="10">
    <source>
        <dbReference type="EMBL" id="KAK9933976.1"/>
    </source>
</evidence>
<name>A0AAW1XAL2_RUBAR</name>
<feature type="domain" description="MADS-box" evidence="8">
    <location>
        <begin position="4"/>
        <end position="64"/>
    </location>
</feature>
<keyword evidence="4" id="KW-0804">Transcription</keyword>
<dbReference type="GO" id="GO:0046983">
    <property type="term" value="F:protein dimerization activity"/>
    <property type="evidence" value="ECO:0007669"/>
    <property type="project" value="InterPro"/>
</dbReference>
<evidence type="ECO:0000256" key="4">
    <source>
        <dbReference type="ARBA" id="ARBA00023163"/>
    </source>
</evidence>
<keyword evidence="3" id="KW-0238">DNA-binding</keyword>
<reference evidence="10 11" key="1">
    <citation type="journal article" date="2023" name="G3 (Bethesda)">
        <title>A chromosome-length genome assembly and annotation of blackberry (Rubus argutus, cv. 'Hillquist').</title>
        <authorList>
            <person name="Bruna T."/>
            <person name="Aryal R."/>
            <person name="Dudchenko O."/>
            <person name="Sargent D.J."/>
            <person name="Mead D."/>
            <person name="Buti M."/>
            <person name="Cavallini A."/>
            <person name="Hytonen T."/>
            <person name="Andres J."/>
            <person name="Pham M."/>
            <person name="Weisz D."/>
            <person name="Mascagni F."/>
            <person name="Usai G."/>
            <person name="Natali L."/>
            <person name="Bassil N."/>
            <person name="Fernandez G.E."/>
            <person name="Lomsadze A."/>
            <person name="Armour M."/>
            <person name="Olukolu B."/>
            <person name="Poorten T."/>
            <person name="Britton C."/>
            <person name="Davik J."/>
            <person name="Ashrafi H."/>
            <person name="Aiden E.L."/>
            <person name="Borodovsky M."/>
            <person name="Worthington M."/>
        </authorList>
    </citation>
    <scope>NUCLEOTIDE SEQUENCE [LARGE SCALE GENOMIC DNA]</scope>
    <source>
        <strain evidence="10">PI 553951</strain>
    </source>
</reference>
<evidence type="ECO:0000259" key="9">
    <source>
        <dbReference type="PROSITE" id="PS51297"/>
    </source>
</evidence>
<dbReference type="PRINTS" id="PR00404">
    <property type="entry name" value="MADSDOMAIN"/>
</dbReference>
<evidence type="ECO:0000256" key="5">
    <source>
        <dbReference type="ARBA" id="ARBA00023242"/>
    </source>
</evidence>
<dbReference type="InterPro" id="IPR033896">
    <property type="entry name" value="MEF2-like_N"/>
</dbReference>
<keyword evidence="6" id="KW-0175">Coiled coil</keyword>
<dbReference type="GO" id="GO:0045944">
    <property type="term" value="P:positive regulation of transcription by RNA polymerase II"/>
    <property type="evidence" value="ECO:0007669"/>
    <property type="project" value="InterPro"/>
</dbReference>
<dbReference type="GO" id="GO:0003700">
    <property type="term" value="F:DNA-binding transcription factor activity"/>
    <property type="evidence" value="ECO:0007669"/>
    <property type="project" value="InterPro"/>
</dbReference>
<dbReference type="Pfam" id="PF01486">
    <property type="entry name" value="K-box"/>
    <property type="match status" value="1"/>
</dbReference>
<dbReference type="InterPro" id="IPR002487">
    <property type="entry name" value="TF_Kbox"/>
</dbReference>
<feature type="coiled-coil region" evidence="6">
    <location>
        <begin position="135"/>
        <end position="169"/>
    </location>
</feature>
<accession>A0AAW1XAL2</accession>
<proteinExistence type="predicted"/>
<organism evidence="10 11">
    <name type="scientific">Rubus argutus</name>
    <name type="common">Southern blackberry</name>
    <dbReference type="NCBI Taxonomy" id="59490"/>
    <lineage>
        <taxon>Eukaryota</taxon>
        <taxon>Viridiplantae</taxon>
        <taxon>Streptophyta</taxon>
        <taxon>Embryophyta</taxon>
        <taxon>Tracheophyta</taxon>
        <taxon>Spermatophyta</taxon>
        <taxon>Magnoliopsida</taxon>
        <taxon>eudicotyledons</taxon>
        <taxon>Gunneridae</taxon>
        <taxon>Pentapetalae</taxon>
        <taxon>rosids</taxon>
        <taxon>fabids</taxon>
        <taxon>Rosales</taxon>
        <taxon>Rosaceae</taxon>
        <taxon>Rosoideae</taxon>
        <taxon>Rosoideae incertae sedis</taxon>
        <taxon>Rubus</taxon>
    </lineage>
</organism>
<dbReference type="PROSITE" id="PS50066">
    <property type="entry name" value="MADS_BOX_2"/>
    <property type="match status" value="1"/>
</dbReference>
<keyword evidence="5" id="KW-0539">Nucleus</keyword>
<sequence>MMKTTSKKITIKKIENLPARQVTYSKRRRGLLKKAEELSVLCDCEYAVIIFSATGKLCESSSSSTKDVIARYESHIGYVERLDQPSLELQLDRIRLSKELADKSCELRQMNGEDLEGLNIDELQKLEKEIVGGLNRVLQTKEEKIRSEILSLEEKGAKLREANNQLRQEIGILSNGNGNGAGVALESDISTTSDDDEDDDSSAGSLTLKLGLPYRG</sequence>
<keyword evidence="11" id="KW-1185">Reference proteome</keyword>
<dbReference type="SMART" id="SM00432">
    <property type="entry name" value="MADS"/>
    <property type="match status" value="1"/>
</dbReference>
<comment type="caution">
    <text evidence="10">The sequence shown here is derived from an EMBL/GenBank/DDBJ whole genome shotgun (WGS) entry which is preliminary data.</text>
</comment>
<dbReference type="GO" id="GO:0000977">
    <property type="term" value="F:RNA polymerase II transcription regulatory region sequence-specific DNA binding"/>
    <property type="evidence" value="ECO:0007669"/>
    <property type="project" value="InterPro"/>
</dbReference>